<dbReference type="Gene3D" id="3.20.20.140">
    <property type="entry name" value="Metal-dependent hydrolases"/>
    <property type="match status" value="1"/>
</dbReference>
<dbReference type="Pfam" id="PF19567">
    <property type="entry name" value="CpsB_CapC"/>
    <property type="match status" value="1"/>
</dbReference>
<gene>
    <name evidence="6" type="ORF">P8V03_15690</name>
</gene>
<dbReference type="RefSeq" id="WP_318798905.1">
    <property type="nucleotide sequence ID" value="NZ_JARUJP010000023.1"/>
</dbReference>
<evidence type="ECO:0000313" key="6">
    <source>
        <dbReference type="EMBL" id="MDW8802590.1"/>
    </source>
</evidence>
<evidence type="ECO:0000313" key="7">
    <source>
        <dbReference type="Proteomes" id="UP001281656"/>
    </source>
</evidence>
<evidence type="ECO:0000256" key="1">
    <source>
        <dbReference type="ARBA" id="ARBA00005750"/>
    </source>
</evidence>
<keyword evidence="3" id="KW-0378">Hydrolase</keyword>
<sequence length="258" mass="29529">MIDIHSHILPGIDDGAKTLDDTIEMLKIARNNGIKKIIATPHFYRGYYENKFEDICKLTEEISGKVKEQGLDIEIIFGQEIFLDNHTLDHYKEGIIKGINNTKYMLIEFPMQDMPKNALDTMYELRLQGIVPVVAHPERYSYIIEKPSVINNFIEEGCLFQINSGSIEGHFGKRVQKTSEILISHGICHFIGSDAHSVNRRSPKIKNALDIAGKLSNGMDKSVMENVELLLNNEEIKKKPEKIKEKKSIFDFLKRKVK</sequence>
<evidence type="ECO:0000256" key="3">
    <source>
        <dbReference type="ARBA" id="ARBA00022801"/>
    </source>
</evidence>
<evidence type="ECO:0000256" key="5">
    <source>
        <dbReference type="ARBA" id="ARBA00051722"/>
    </source>
</evidence>
<dbReference type="SUPFAM" id="SSF89550">
    <property type="entry name" value="PHP domain-like"/>
    <property type="match status" value="1"/>
</dbReference>
<comment type="similarity">
    <text evidence="1">Belongs to the metallo-dependent hydrolases superfamily. CpsB/CapC family.</text>
</comment>
<evidence type="ECO:0000256" key="2">
    <source>
        <dbReference type="ARBA" id="ARBA00013064"/>
    </source>
</evidence>
<name>A0ABU4JWP5_9CLOT</name>
<evidence type="ECO:0000256" key="4">
    <source>
        <dbReference type="ARBA" id="ARBA00022912"/>
    </source>
</evidence>
<dbReference type="PANTHER" id="PTHR39181">
    <property type="entry name" value="TYROSINE-PROTEIN PHOSPHATASE YWQE"/>
    <property type="match status" value="1"/>
</dbReference>
<accession>A0ABU4JWP5</accession>
<comment type="catalytic activity">
    <reaction evidence="5">
        <text>O-phospho-L-tyrosyl-[protein] + H2O = L-tyrosyl-[protein] + phosphate</text>
        <dbReference type="Rhea" id="RHEA:10684"/>
        <dbReference type="Rhea" id="RHEA-COMP:10136"/>
        <dbReference type="Rhea" id="RHEA-COMP:20101"/>
        <dbReference type="ChEBI" id="CHEBI:15377"/>
        <dbReference type="ChEBI" id="CHEBI:43474"/>
        <dbReference type="ChEBI" id="CHEBI:46858"/>
        <dbReference type="ChEBI" id="CHEBI:61978"/>
        <dbReference type="EC" id="3.1.3.48"/>
    </reaction>
</comment>
<keyword evidence="7" id="KW-1185">Reference proteome</keyword>
<comment type="caution">
    <text evidence="6">The sequence shown here is derived from an EMBL/GenBank/DDBJ whole genome shotgun (WGS) entry which is preliminary data.</text>
</comment>
<dbReference type="InterPro" id="IPR016667">
    <property type="entry name" value="Caps_polysacc_synth_CpsB/CapC"/>
</dbReference>
<dbReference type="EC" id="3.1.3.48" evidence="2"/>
<organism evidence="6 7">
    <name type="scientific">Clostridium tanneri</name>
    <dbReference type="NCBI Taxonomy" id="3037988"/>
    <lineage>
        <taxon>Bacteria</taxon>
        <taxon>Bacillati</taxon>
        <taxon>Bacillota</taxon>
        <taxon>Clostridia</taxon>
        <taxon>Eubacteriales</taxon>
        <taxon>Clostridiaceae</taxon>
        <taxon>Clostridium</taxon>
    </lineage>
</organism>
<reference evidence="6 7" key="1">
    <citation type="submission" date="2023-04" db="EMBL/GenBank/DDBJ databases">
        <title>Clostridium tannerae sp. nov., isolated from the fecal material of an alpaca.</title>
        <authorList>
            <person name="Miller S."/>
            <person name="Hendry M."/>
            <person name="King J."/>
            <person name="Sankaranarayanan K."/>
            <person name="Lawson P.A."/>
        </authorList>
    </citation>
    <scope>NUCLEOTIDE SEQUENCE [LARGE SCALE GENOMIC DNA]</scope>
    <source>
        <strain evidence="6 7">A1-XYC3</strain>
    </source>
</reference>
<dbReference type="PIRSF" id="PIRSF016557">
    <property type="entry name" value="Caps_synth_CpsB"/>
    <property type="match status" value="1"/>
</dbReference>
<keyword evidence="4" id="KW-0904">Protein phosphatase</keyword>
<proteinExistence type="inferred from homology"/>
<dbReference type="PANTHER" id="PTHR39181:SF1">
    <property type="entry name" value="TYROSINE-PROTEIN PHOSPHATASE YWQE"/>
    <property type="match status" value="1"/>
</dbReference>
<dbReference type="Proteomes" id="UP001281656">
    <property type="component" value="Unassembled WGS sequence"/>
</dbReference>
<dbReference type="InterPro" id="IPR016195">
    <property type="entry name" value="Pol/histidinol_Pase-like"/>
</dbReference>
<dbReference type="EMBL" id="JARUJP010000023">
    <property type="protein sequence ID" value="MDW8802590.1"/>
    <property type="molecule type" value="Genomic_DNA"/>
</dbReference>
<protein>
    <recommendedName>
        <fullName evidence="2">protein-tyrosine-phosphatase</fullName>
        <ecNumber evidence="2">3.1.3.48</ecNumber>
    </recommendedName>
</protein>